<dbReference type="RefSeq" id="WP_196195280.1">
    <property type="nucleotide sequence ID" value="NZ_JADPRT010000007.1"/>
</dbReference>
<reference evidence="3" key="1">
    <citation type="submission" date="2020-11" db="EMBL/GenBank/DDBJ databases">
        <title>Isolation and identification of active actinomycetes.</title>
        <authorList>
            <person name="Yu B."/>
        </authorList>
    </citation>
    <scope>NUCLEOTIDE SEQUENCE</scope>
    <source>
        <strain evidence="3">NEAU-YB345</strain>
    </source>
</reference>
<feature type="region of interest" description="Disordered" evidence="1">
    <location>
        <begin position="283"/>
        <end position="310"/>
    </location>
</feature>
<evidence type="ECO:0000313" key="3">
    <source>
        <dbReference type="EMBL" id="MBF9070128.1"/>
    </source>
</evidence>
<protein>
    <submittedName>
        <fullName evidence="3">Uncharacterized protein</fullName>
    </submittedName>
</protein>
<evidence type="ECO:0000256" key="1">
    <source>
        <dbReference type="SAM" id="MobiDB-lite"/>
    </source>
</evidence>
<keyword evidence="2" id="KW-1133">Transmembrane helix</keyword>
<evidence type="ECO:0000313" key="4">
    <source>
        <dbReference type="Proteomes" id="UP000657385"/>
    </source>
</evidence>
<feature type="transmembrane region" description="Helical" evidence="2">
    <location>
        <begin position="192"/>
        <end position="210"/>
    </location>
</feature>
<evidence type="ECO:0000256" key="2">
    <source>
        <dbReference type="SAM" id="Phobius"/>
    </source>
</evidence>
<accession>A0A931FE03</accession>
<feature type="transmembrane region" description="Helical" evidence="2">
    <location>
        <begin position="81"/>
        <end position="99"/>
    </location>
</feature>
<keyword evidence="4" id="KW-1185">Reference proteome</keyword>
<keyword evidence="2" id="KW-0472">Membrane</keyword>
<gene>
    <name evidence="3" type="ORF">I2501_19060</name>
</gene>
<feature type="transmembrane region" description="Helical" evidence="2">
    <location>
        <begin position="111"/>
        <end position="138"/>
    </location>
</feature>
<keyword evidence="2" id="KW-0812">Transmembrane</keyword>
<sequence length="310" mass="32219">MTVNTSSPLSPVVRRTLVVPRTVGAAYAALLLTLAPSHTDALFAWTMSPVTATLIGAGYAGSCAMLWLCAARARQWAQARVSVLSSSLFMLLMLVAILLDHGTLHLKGGQLLAVLAAYGWLGVHLLAPLSGAAALYAQRSGAPGERPGPLPWWVSLPTVSSGAFLTGLGGLLFTSPAWAVRNWPWTVGRLDIRVLAAFTLTFGIAMLLTVRDRELQRVRHGMVALVVTGLLGLAGLLRYADQVRWDSVGASGVVAVLMLLFGLGLSGLGLSVVLPRSLPTSARRRASPTAAPTAPLGTAGGPGSGAHNPA</sequence>
<feature type="transmembrane region" description="Helical" evidence="2">
    <location>
        <begin position="150"/>
        <end position="172"/>
    </location>
</feature>
<feature type="transmembrane region" description="Helical" evidence="2">
    <location>
        <begin position="222"/>
        <end position="240"/>
    </location>
</feature>
<proteinExistence type="predicted"/>
<feature type="compositionally biased region" description="Low complexity" evidence="1">
    <location>
        <begin position="283"/>
        <end position="297"/>
    </location>
</feature>
<dbReference type="AlphaFoldDB" id="A0A931FE03"/>
<dbReference type="Proteomes" id="UP000657385">
    <property type="component" value="Unassembled WGS sequence"/>
</dbReference>
<dbReference type="EMBL" id="JADPRT010000007">
    <property type="protein sequence ID" value="MBF9070128.1"/>
    <property type="molecule type" value="Genomic_DNA"/>
</dbReference>
<feature type="transmembrane region" description="Helical" evidence="2">
    <location>
        <begin position="252"/>
        <end position="274"/>
    </location>
</feature>
<organism evidence="3 4">
    <name type="scientific">Streptacidiphilus fuscans</name>
    <dbReference type="NCBI Taxonomy" id="2789292"/>
    <lineage>
        <taxon>Bacteria</taxon>
        <taxon>Bacillati</taxon>
        <taxon>Actinomycetota</taxon>
        <taxon>Actinomycetes</taxon>
        <taxon>Kitasatosporales</taxon>
        <taxon>Streptomycetaceae</taxon>
        <taxon>Streptacidiphilus</taxon>
    </lineage>
</organism>
<feature type="transmembrane region" description="Helical" evidence="2">
    <location>
        <begin position="49"/>
        <end position="69"/>
    </location>
</feature>
<comment type="caution">
    <text evidence="3">The sequence shown here is derived from an EMBL/GenBank/DDBJ whole genome shotgun (WGS) entry which is preliminary data.</text>
</comment>
<name>A0A931FE03_9ACTN</name>